<name>A0ABU1VKG9_9GAMM</name>
<proteinExistence type="predicted"/>
<protein>
    <recommendedName>
        <fullName evidence="4">Lipoprotein</fullName>
    </recommendedName>
</protein>
<evidence type="ECO:0000313" key="2">
    <source>
        <dbReference type="EMBL" id="MDR7097830.1"/>
    </source>
</evidence>
<reference evidence="2 3" key="1">
    <citation type="submission" date="2023-07" db="EMBL/GenBank/DDBJ databases">
        <title>Sorghum-associated microbial communities from plants grown in Nebraska, USA.</title>
        <authorList>
            <person name="Schachtman D."/>
        </authorList>
    </citation>
    <scope>NUCLEOTIDE SEQUENCE [LARGE SCALE GENOMIC DNA]</scope>
    <source>
        <strain evidence="2 3">BE187</strain>
    </source>
</reference>
<evidence type="ECO:0000256" key="1">
    <source>
        <dbReference type="SAM" id="SignalP"/>
    </source>
</evidence>
<dbReference type="RefSeq" id="WP_310051040.1">
    <property type="nucleotide sequence ID" value="NZ_JAVDVW010000001.1"/>
</dbReference>
<keyword evidence="1" id="KW-0732">Signal</keyword>
<evidence type="ECO:0000313" key="3">
    <source>
        <dbReference type="Proteomes" id="UP001267878"/>
    </source>
</evidence>
<organism evidence="2 3">
    <name type="scientific">Agrilutibacter niabensis</name>
    <dbReference type="NCBI Taxonomy" id="380628"/>
    <lineage>
        <taxon>Bacteria</taxon>
        <taxon>Pseudomonadati</taxon>
        <taxon>Pseudomonadota</taxon>
        <taxon>Gammaproteobacteria</taxon>
        <taxon>Lysobacterales</taxon>
        <taxon>Lysobacteraceae</taxon>
        <taxon>Agrilutibacter</taxon>
    </lineage>
</organism>
<accession>A0ABU1VKG9</accession>
<dbReference type="EMBL" id="JAVDVW010000001">
    <property type="protein sequence ID" value="MDR7097830.1"/>
    <property type="molecule type" value="Genomic_DNA"/>
</dbReference>
<feature type="chain" id="PRO_5047375528" description="Lipoprotein" evidence="1">
    <location>
        <begin position="24"/>
        <end position="118"/>
    </location>
</feature>
<dbReference type="Proteomes" id="UP001267878">
    <property type="component" value="Unassembled WGS sequence"/>
</dbReference>
<feature type="signal peptide" evidence="1">
    <location>
        <begin position="1"/>
        <end position="23"/>
    </location>
</feature>
<evidence type="ECO:0008006" key="4">
    <source>
        <dbReference type="Google" id="ProtNLM"/>
    </source>
</evidence>
<keyword evidence="3" id="KW-1185">Reference proteome</keyword>
<comment type="caution">
    <text evidence="2">The sequence shown here is derived from an EMBL/GenBank/DDBJ whole genome shotgun (WGS) entry which is preliminary data.</text>
</comment>
<gene>
    <name evidence="2" type="ORF">J2X04_000177</name>
</gene>
<dbReference type="PROSITE" id="PS51257">
    <property type="entry name" value="PROKAR_LIPOPROTEIN"/>
    <property type="match status" value="1"/>
</dbReference>
<sequence>MKSNVLCLICLTILVGCSMSSNGSTFDKEPFVDAKRDAHGNVILRDTPRMWANFTEEVDLRVKSEMHGGRPPGVAKWNDHWTDQIKTMEKGGQENAQKYIAYIIEARRKAGLPELEGY</sequence>